<dbReference type="Proteomes" id="UP000552097">
    <property type="component" value="Unassembled WGS sequence"/>
</dbReference>
<dbReference type="InterPro" id="IPR001509">
    <property type="entry name" value="Epimerase_deHydtase"/>
</dbReference>
<reference evidence="2 3" key="1">
    <citation type="submission" date="2020-08" db="EMBL/GenBank/DDBJ databases">
        <title>Sequencing the genomes of 1000 actinobacteria strains.</title>
        <authorList>
            <person name="Klenk H.-P."/>
        </authorList>
    </citation>
    <scope>NUCLEOTIDE SEQUENCE [LARGE SCALE GENOMIC DNA]</scope>
    <source>
        <strain evidence="2 3">DSM 45486</strain>
    </source>
</reference>
<sequence>MRLLVLGGTHFLGRAVVSAALDRSWDVTIFRRGTSGDDPADVHSVRGDYTNPHDVARLAEHGPWDAVIDPLAFVPRETLSVARALKDHVQRYVVVSTVSAYEGWPVEPLIESSTVLDCPSDAGPDYGYDGDPGPSTYGFGKAGCERAVAGTFGEDRTTILRPGVILGPHEYVGRLPWWLRRLEGGGRVLAPGNPARTIQPVDVRDVADFALRCAEGISGVFNVTAPGIETFGDFLGACAAVAAPTGTELIWAPDEFLVSNGVRQWTELPLWRTYAGTWDVDSSRARAAGLTTRPLAKTVRDTWEWVVGEGPELSNERAAELGITAEREAALLAEYESRHHW</sequence>
<keyword evidence="3" id="KW-1185">Reference proteome</keyword>
<dbReference type="SUPFAM" id="SSF51735">
    <property type="entry name" value="NAD(P)-binding Rossmann-fold domains"/>
    <property type="match status" value="1"/>
</dbReference>
<organism evidence="2 3">
    <name type="scientific">Saccharothrix ecbatanensis</name>
    <dbReference type="NCBI Taxonomy" id="1105145"/>
    <lineage>
        <taxon>Bacteria</taxon>
        <taxon>Bacillati</taxon>
        <taxon>Actinomycetota</taxon>
        <taxon>Actinomycetes</taxon>
        <taxon>Pseudonocardiales</taxon>
        <taxon>Pseudonocardiaceae</taxon>
        <taxon>Saccharothrix</taxon>
    </lineage>
</organism>
<dbReference type="Gene3D" id="3.40.50.720">
    <property type="entry name" value="NAD(P)-binding Rossmann-like Domain"/>
    <property type="match status" value="1"/>
</dbReference>
<evidence type="ECO:0000259" key="1">
    <source>
        <dbReference type="Pfam" id="PF01370"/>
    </source>
</evidence>
<gene>
    <name evidence="2" type="ORF">F4560_001277</name>
</gene>
<dbReference type="EMBL" id="JACHMO010000001">
    <property type="protein sequence ID" value="MBB5801509.1"/>
    <property type="molecule type" value="Genomic_DNA"/>
</dbReference>
<dbReference type="AlphaFoldDB" id="A0A7W9LZ35"/>
<dbReference type="PANTHER" id="PTHR43245:SF13">
    <property type="entry name" value="UDP-D-APIOSE_UDP-D-XYLOSE SYNTHASE 2"/>
    <property type="match status" value="1"/>
</dbReference>
<dbReference type="PANTHER" id="PTHR43245">
    <property type="entry name" value="BIFUNCTIONAL POLYMYXIN RESISTANCE PROTEIN ARNA"/>
    <property type="match status" value="1"/>
</dbReference>
<evidence type="ECO:0000313" key="2">
    <source>
        <dbReference type="EMBL" id="MBB5801509.1"/>
    </source>
</evidence>
<evidence type="ECO:0000313" key="3">
    <source>
        <dbReference type="Proteomes" id="UP000552097"/>
    </source>
</evidence>
<dbReference type="RefSeq" id="WP_184917432.1">
    <property type="nucleotide sequence ID" value="NZ_JACHMO010000001.1"/>
</dbReference>
<accession>A0A7W9LZ35</accession>
<comment type="caution">
    <text evidence="2">The sequence shown here is derived from an EMBL/GenBank/DDBJ whole genome shotgun (WGS) entry which is preliminary data.</text>
</comment>
<dbReference type="Pfam" id="PF01370">
    <property type="entry name" value="Epimerase"/>
    <property type="match status" value="1"/>
</dbReference>
<name>A0A7W9LZ35_9PSEU</name>
<dbReference type="InterPro" id="IPR036291">
    <property type="entry name" value="NAD(P)-bd_dom_sf"/>
</dbReference>
<protein>
    <submittedName>
        <fullName evidence="2">Nucleoside-diphosphate-sugar epimerase</fullName>
    </submittedName>
</protein>
<proteinExistence type="predicted"/>
<dbReference type="InterPro" id="IPR050177">
    <property type="entry name" value="Lipid_A_modif_metabolic_enz"/>
</dbReference>
<feature type="domain" description="NAD-dependent epimerase/dehydratase" evidence="1">
    <location>
        <begin position="4"/>
        <end position="216"/>
    </location>
</feature>